<sequence length="292" mass="33500">MNSIKSNLLQPQSSPDFPKNNTQKPCILSLIVLLTLVVAGILTVTTVIIIRESSPSISYTFVAPTPSQTIRAVCSFTPYKQLCRYTLSSSIFDNKSHENFAKTINKSDDLYKYNTRVSPRNIVFHSFQLGVSHLTNLSLFRNISKPSNIPESVLRECQVLLKKEISGLNDSAASAENLYSLRLNVEKYVEQFNKMVKLEQACLGRLEESGSMVSDKMRLRVQKMRRYTRNTRAILLNMDSIFDELCGRPSFDVDHYSYYSYYFQGLSYEYMVVCVSQYTFLILLLILMLKLY</sequence>
<feature type="transmembrane region" description="Helical" evidence="1">
    <location>
        <begin position="27"/>
        <end position="50"/>
    </location>
</feature>
<dbReference type="EMBL" id="JAUIZM010000009">
    <property type="protein sequence ID" value="KAK1363425.1"/>
    <property type="molecule type" value="Genomic_DNA"/>
</dbReference>
<keyword evidence="1" id="KW-0472">Membrane</keyword>
<dbReference type="AlphaFoldDB" id="A0AAD8H9J8"/>
<dbReference type="Proteomes" id="UP001237642">
    <property type="component" value="Unassembled WGS sequence"/>
</dbReference>
<dbReference type="Pfam" id="PF04043">
    <property type="entry name" value="PMEI"/>
    <property type="match status" value="1"/>
</dbReference>
<dbReference type="Gene3D" id="1.20.140.40">
    <property type="entry name" value="Invertase/pectin methylesterase inhibitor family protein"/>
    <property type="match status" value="1"/>
</dbReference>
<name>A0AAD8H9J8_9APIA</name>
<accession>A0AAD8H9J8</accession>
<comment type="caution">
    <text evidence="3">The sequence shown here is derived from an EMBL/GenBank/DDBJ whole genome shotgun (WGS) entry which is preliminary data.</text>
</comment>
<gene>
    <name evidence="3" type="ORF">POM88_038986</name>
</gene>
<dbReference type="InterPro" id="IPR006501">
    <property type="entry name" value="Pectinesterase_inhib_dom"/>
</dbReference>
<dbReference type="SUPFAM" id="SSF101148">
    <property type="entry name" value="Plant invertase/pectin methylesterase inhibitor"/>
    <property type="match status" value="1"/>
</dbReference>
<reference evidence="3" key="2">
    <citation type="submission" date="2023-05" db="EMBL/GenBank/DDBJ databases">
        <authorList>
            <person name="Schelkunov M.I."/>
        </authorList>
    </citation>
    <scope>NUCLEOTIDE SEQUENCE</scope>
    <source>
        <strain evidence="3">Hsosn_3</strain>
        <tissue evidence="3">Leaf</tissue>
    </source>
</reference>
<keyword evidence="4" id="KW-1185">Reference proteome</keyword>
<reference evidence="3" key="1">
    <citation type="submission" date="2023-02" db="EMBL/GenBank/DDBJ databases">
        <title>Genome of toxic invasive species Heracleum sosnowskyi carries increased number of genes despite the absence of recent whole-genome duplications.</title>
        <authorList>
            <person name="Schelkunov M."/>
            <person name="Shtratnikova V."/>
            <person name="Makarenko M."/>
            <person name="Klepikova A."/>
            <person name="Omelchenko D."/>
            <person name="Novikova G."/>
            <person name="Obukhova E."/>
            <person name="Bogdanov V."/>
            <person name="Penin A."/>
            <person name="Logacheva M."/>
        </authorList>
    </citation>
    <scope>NUCLEOTIDE SEQUENCE</scope>
    <source>
        <strain evidence="3">Hsosn_3</strain>
        <tissue evidence="3">Leaf</tissue>
    </source>
</reference>
<feature type="domain" description="Pectinesterase inhibitor" evidence="2">
    <location>
        <begin position="69"/>
        <end position="234"/>
    </location>
</feature>
<protein>
    <recommendedName>
        <fullName evidence="2">Pectinesterase inhibitor domain-containing protein</fullName>
    </recommendedName>
</protein>
<keyword evidence="1" id="KW-1133">Transmembrane helix</keyword>
<evidence type="ECO:0000259" key="2">
    <source>
        <dbReference type="Pfam" id="PF04043"/>
    </source>
</evidence>
<evidence type="ECO:0000313" key="3">
    <source>
        <dbReference type="EMBL" id="KAK1363425.1"/>
    </source>
</evidence>
<evidence type="ECO:0000256" key="1">
    <source>
        <dbReference type="SAM" id="Phobius"/>
    </source>
</evidence>
<organism evidence="3 4">
    <name type="scientific">Heracleum sosnowskyi</name>
    <dbReference type="NCBI Taxonomy" id="360622"/>
    <lineage>
        <taxon>Eukaryota</taxon>
        <taxon>Viridiplantae</taxon>
        <taxon>Streptophyta</taxon>
        <taxon>Embryophyta</taxon>
        <taxon>Tracheophyta</taxon>
        <taxon>Spermatophyta</taxon>
        <taxon>Magnoliopsida</taxon>
        <taxon>eudicotyledons</taxon>
        <taxon>Gunneridae</taxon>
        <taxon>Pentapetalae</taxon>
        <taxon>asterids</taxon>
        <taxon>campanulids</taxon>
        <taxon>Apiales</taxon>
        <taxon>Apiaceae</taxon>
        <taxon>Apioideae</taxon>
        <taxon>apioid superclade</taxon>
        <taxon>Tordylieae</taxon>
        <taxon>Tordyliinae</taxon>
        <taxon>Heracleum</taxon>
    </lineage>
</organism>
<feature type="transmembrane region" description="Helical" evidence="1">
    <location>
        <begin position="270"/>
        <end position="289"/>
    </location>
</feature>
<dbReference type="InterPro" id="IPR035513">
    <property type="entry name" value="Invertase/methylesterase_inhib"/>
</dbReference>
<proteinExistence type="predicted"/>
<dbReference type="GO" id="GO:0004857">
    <property type="term" value="F:enzyme inhibitor activity"/>
    <property type="evidence" value="ECO:0007669"/>
    <property type="project" value="InterPro"/>
</dbReference>
<evidence type="ECO:0000313" key="4">
    <source>
        <dbReference type="Proteomes" id="UP001237642"/>
    </source>
</evidence>
<keyword evidence="1" id="KW-0812">Transmembrane</keyword>